<dbReference type="Pfam" id="PF07690">
    <property type="entry name" value="MFS_1"/>
    <property type="match status" value="1"/>
</dbReference>
<dbReference type="RefSeq" id="WP_344418457.1">
    <property type="nucleotide sequence ID" value="NZ_BAAAQK010000012.1"/>
</dbReference>
<dbReference type="InterPro" id="IPR036259">
    <property type="entry name" value="MFS_trans_sf"/>
</dbReference>
<keyword evidence="10" id="KW-1185">Reference proteome</keyword>
<keyword evidence="4 7" id="KW-0812">Transmembrane</keyword>
<evidence type="ECO:0000256" key="4">
    <source>
        <dbReference type="ARBA" id="ARBA00022692"/>
    </source>
</evidence>
<dbReference type="InterPro" id="IPR011701">
    <property type="entry name" value="MFS"/>
</dbReference>
<feature type="transmembrane region" description="Helical" evidence="7">
    <location>
        <begin position="368"/>
        <end position="392"/>
    </location>
</feature>
<feature type="domain" description="Major facilitator superfamily (MFS) profile" evidence="8">
    <location>
        <begin position="20"/>
        <end position="480"/>
    </location>
</feature>
<dbReference type="EMBL" id="BAAAQK010000012">
    <property type="protein sequence ID" value="GAA1854219.1"/>
    <property type="molecule type" value="Genomic_DNA"/>
</dbReference>
<evidence type="ECO:0000256" key="2">
    <source>
        <dbReference type="ARBA" id="ARBA00022448"/>
    </source>
</evidence>
<keyword evidence="5 7" id="KW-1133">Transmembrane helix</keyword>
<proteinExistence type="predicted"/>
<evidence type="ECO:0000256" key="6">
    <source>
        <dbReference type="ARBA" id="ARBA00023136"/>
    </source>
</evidence>
<feature type="transmembrane region" description="Helical" evidence="7">
    <location>
        <begin position="413"/>
        <end position="433"/>
    </location>
</feature>
<organism evidence="9 10">
    <name type="scientific">Pseudonocardia ailaonensis</name>
    <dbReference type="NCBI Taxonomy" id="367279"/>
    <lineage>
        <taxon>Bacteria</taxon>
        <taxon>Bacillati</taxon>
        <taxon>Actinomycetota</taxon>
        <taxon>Actinomycetes</taxon>
        <taxon>Pseudonocardiales</taxon>
        <taxon>Pseudonocardiaceae</taxon>
        <taxon>Pseudonocardia</taxon>
    </lineage>
</organism>
<evidence type="ECO:0000256" key="5">
    <source>
        <dbReference type="ARBA" id="ARBA00022989"/>
    </source>
</evidence>
<accession>A0ABN2N5Z9</accession>
<feature type="transmembrane region" description="Helical" evidence="7">
    <location>
        <begin position="339"/>
        <end position="362"/>
    </location>
</feature>
<dbReference type="Proteomes" id="UP001500449">
    <property type="component" value="Unassembled WGS sequence"/>
</dbReference>
<evidence type="ECO:0000313" key="9">
    <source>
        <dbReference type="EMBL" id="GAA1854219.1"/>
    </source>
</evidence>
<feature type="transmembrane region" description="Helical" evidence="7">
    <location>
        <begin position="238"/>
        <end position="255"/>
    </location>
</feature>
<feature type="transmembrane region" description="Helical" evidence="7">
    <location>
        <begin position="453"/>
        <end position="477"/>
    </location>
</feature>
<keyword evidence="3" id="KW-1003">Cell membrane</keyword>
<feature type="transmembrane region" description="Helical" evidence="7">
    <location>
        <begin position="115"/>
        <end position="133"/>
    </location>
</feature>
<dbReference type="PROSITE" id="PS50850">
    <property type="entry name" value="MFS"/>
    <property type="match status" value="1"/>
</dbReference>
<dbReference type="Gene3D" id="1.20.1250.20">
    <property type="entry name" value="MFS general substrate transporter like domains"/>
    <property type="match status" value="1"/>
</dbReference>
<dbReference type="PROSITE" id="PS00216">
    <property type="entry name" value="SUGAR_TRANSPORT_1"/>
    <property type="match status" value="1"/>
</dbReference>
<name>A0ABN2N5Z9_9PSEU</name>
<dbReference type="InterPro" id="IPR005829">
    <property type="entry name" value="Sugar_transporter_CS"/>
</dbReference>
<feature type="transmembrane region" description="Helical" evidence="7">
    <location>
        <begin position="58"/>
        <end position="75"/>
    </location>
</feature>
<evidence type="ECO:0000313" key="10">
    <source>
        <dbReference type="Proteomes" id="UP001500449"/>
    </source>
</evidence>
<dbReference type="InterPro" id="IPR020846">
    <property type="entry name" value="MFS_dom"/>
</dbReference>
<feature type="transmembrane region" description="Helical" evidence="7">
    <location>
        <begin position="207"/>
        <end position="226"/>
    </location>
</feature>
<protein>
    <submittedName>
        <fullName evidence="9">MFS transporter</fullName>
    </submittedName>
</protein>
<reference evidence="9 10" key="1">
    <citation type="journal article" date="2019" name="Int. J. Syst. Evol. Microbiol.">
        <title>The Global Catalogue of Microorganisms (GCM) 10K type strain sequencing project: providing services to taxonomists for standard genome sequencing and annotation.</title>
        <authorList>
            <consortium name="The Broad Institute Genomics Platform"/>
            <consortium name="The Broad Institute Genome Sequencing Center for Infectious Disease"/>
            <person name="Wu L."/>
            <person name="Ma J."/>
        </authorList>
    </citation>
    <scope>NUCLEOTIDE SEQUENCE [LARGE SCALE GENOMIC DNA]</scope>
    <source>
        <strain evidence="9 10">JCM 16009</strain>
    </source>
</reference>
<gene>
    <name evidence="9" type="ORF">GCM10009836_37850</name>
</gene>
<keyword evidence="6 7" id="KW-0472">Membrane</keyword>
<dbReference type="SUPFAM" id="SSF103473">
    <property type="entry name" value="MFS general substrate transporter"/>
    <property type="match status" value="1"/>
</dbReference>
<sequence>MALGIDPAAPSADLRYAWRVLSVTGLGMWVTFSSVSMVPLALPHMVGDLNAGPAQGDWFVLAYQLLTATLMLPLGRLSDVVGRRAMYVGGLSLVTVATLAICFCTAPGPVIALRALQGIGAAAVITNTTALLVDAFPASHVSRGIGWNITIMSTAVALGPLLGGVLTESLGWRAVFAFTVPLALLGTVWSAVSLRRTRPITNGRIRADVWGTVTSIVGVGGVVLAVNRVGDGVGSASFLVPAAAAVLGLVAFVMIERRVPNPILDLRLVLVRFRGSAYATTALLNLGLAAGPLLVSLYLQSLHGLTALSAGLCITAQACGNILVGPLAGRWAAHMQARVLATAGAFVAVVGAALLATAFALGGSGLPVAGALFVIGLGNGIFQTTNASVINIGVRPWERGMANGFRVMIDNSAALLGSAVALMLLTAGLPEALRAGALSGRTGDFGAADLTVYAHAFPLTVGVLAVLSLVAVCISALRGRTPVVEEGV</sequence>
<feature type="transmembrane region" description="Helical" evidence="7">
    <location>
        <begin position="145"/>
        <end position="166"/>
    </location>
</feature>
<evidence type="ECO:0000256" key="3">
    <source>
        <dbReference type="ARBA" id="ARBA00022475"/>
    </source>
</evidence>
<dbReference type="Gene3D" id="1.20.1720.10">
    <property type="entry name" value="Multidrug resistance protein D"/>
    <property type="match status" value="1"/>
</dbReference>
<feature type="transmembrane region" description="Helical" evidence="7">
    <location>
        <begin position="276"/>
        <end position="299"/>
    </location>
</feature>
<comment type="subcellular location">
    <subcellularLocation>
        <location evidence="1">Cell membrane</location>
        <topology evidence="1">Multi-pass membrane protein</topology>
    </subcellularLocation>
</comment>
<comment type="caution">
    <text evidence="9">The sequence shown here is derived from an EMBL/GenBank/DDBJ whole genome shotgun (WGS) entry which is preliminary data.</text>
</comment>
<evidence type="ECO:0000256" key="1">
    <source>
        <dbReference type="ARBA" id="ARBA00004651"/>
    </source>
</evidence>
<feature type="transmembrane region" description="Helical" evidence="7">
    <location>
        <begin position="16"/>
        <end position="38"/>
    </location>
</feature>
<evidence type="ECO:0000256" key="7">
    <source>
        <dbReference type="SAM" id="Phobius"/>
    </source>
</evidence>
<feature type="transmembrane region" description="Helical" evidence="7">
    <location>
        <begin position="305"/>
        <end position="327"/>
    </location>
</feature>
<dbReference type="CDD" id="cd17321">
    <property type="entry name" value="MFS_MMR_MDR_like"/>
    <property type="match status" value="1"/>
</dbReference>
<keyword evidence="2" id="KW-0813">Transport</keyword>
<feature type="transmembrane region" description="Helical" evidence="7">
    <location>
        <begin position="172"/>
        <end position="195"/>
    </location>
</feature>
<dbReference type="PANTHER" id="PTHR42718">
    <property type="entry name" value="MAJOR FACILITATOR SUPERFAMILY MULTIDRUG TRANSPORTER MFSC"/>
    <property type="match status" value="1"/>
</dbReference>
<dbReference type="PANTHER" id="PTHR42718:SF46">
    <property type="entry name" value="BLR6921 PROTEIN"/>
    <property type="match status" value="1"/>
</dbReference>
<evidence type="ECO:0000259" key="8">
    <source>
        <dbReference type="PROSITE" id="PS50850"/>
    </source>
</evidence>
<feature type="transmembrane region" description="Helical" evidence="7">
    <location>
        <begin position="87"/>
        <end position="109"/>
    </location>
</feature>